<dbReference type="GO" id="GO:0030976">
    <property type="term" value="F:thiamine pyrophosphate binding"/>
    <property type="evidence" value="ECO:0007669"/>
    <property type="project" value="TreeGrafter"/>
</dbReference>
<reference evidence="3 4" key="1">
    <citation type="submission" date="2018-06" db="EMBL/GenBank/DDBJ databases">
        <authorList>
            <consortium name="Pathogen Informatics"/>
            <person name="Doyle S."/>
        </authorList>
    </citation>
    <scope>NUCLEOTIDE SEQUENCE [LARGE SCALE GENOMIC DNA]</scope>
    <source>
        <strain evidence="3 4">NCTC10723</strain>
    </source>
</reference>
<keyword evidence="4" id="KW-1185">Reference proteome</keyword>
<dbReference type="Proteomes" id="UP000255328">
    <property type="component" value="Unassembled WGS sequence"/>
</dbReference>
<dbReference type="PANTHER" id="PTHR30006:SF2">
    <property type="entry name" value="ABC TRANSPORTER SUBSTRATE-BINDING PROTEIN"/>
    <property type="match status" value="1"/>
</dbReference>
<dbReference type="InterPro" id="IPR015077">
    <property type="entry name" value="DUF1858"/>
</dbReference>
<dbReference type="OrthoDB" id="9766989at2"/>
<dbReference type="GO" id="GO:0015888">
    <property type="term" value="P:thiamine transport"/>
    <property type="evidence" value="ECO:0007669"/>
    <property type="project" value="TreeGrafter"/>
</dbReference>
<protein>
    <submittedName>
        <fullName evidence="3">Domain of uncharacterized function (DUF1858)</fullName>
    </submittedName>
</protein>
<evidence type="ECO:0000259" key="2">
    <source>
        <dbReference type="Pfam" id="PF08984"/>
    </source>
</evidence>
<dbReference type="Gene3D" id="1.10.3910.10">
    <property type="entry name" value="SP0561-like"/>
    <property type="match status" value="1"/>
</dbReference>
<keyword evidence="1" id="KW-0732">Signal</keyword>
<dbReference type="SUPFAM" id="SSF140683">
    <property type="entry name" value="SP0561-like"/>
    <property type="match status" value="1"/>
</dbReference>
<dbReference type="Pfam" id="PF13343">
    <property type="entry name" value="SBP_bac_6"/>
    <property type="match status" value="1"/>
</dbReference>
<accession>A0A377GUX5</accession>
<dbReference type="AlphaFoldDB" id="A0A377GUX5"/>
<name>A0A377GUX5_9FUSO</name>
<evidence type="ECO:0000313" key="4">
    <source>
        <dbReference type="Proteomes" id="UP000255328"/>
    </source>
</evidence>
<dbReference type="PANTHER" id="PTHR30006">
    <property type="entry name" value="THIAMINE-BINDING PERIPLASMIC PROTEIN-RELATED"/>
    <property type="match status" value="1"/>
</dbReference>
<evidence type="ECO:0000313" key="3">
    <source>
        <dbReference type="EMBL" id="STO30767.1"/>
    </source>
</evidence>
<dbReference type="GO" id="GO:0030288">
    <property type="term" value="C:outer membrane-bounded periplasmic space"/>
    <property type="evidence" value="ECO:0007669"/>
    <property type="project" value="TreeGrafter"/>
</dbReference>
<organism evidence="3 4">
    <name type="scientific">Fusobacterium necrogenes</name>
    <dbReference type="NCBI Taxonomy" id="858"/>
    <lineage>
        <taxon>Bacteria</taxon>
        <taxon>Fusobacteriati</taxon>
        <taxon>Fusobacteriota</taxon>
        <taxon>Fusobacteriia</taxon>
        <taxon>Fusobacteriales</taxon>
        <taxon>Fusobacteriaceae</taxon>
        <taxon>Fusobacterium</taxon>
    </lineage>
</organism>
<dbReference type="InterPro" id="IPR038062">
    <property type="entry name" value="ScdA-like_N_sf"/>
</dbReference>
<gene>
    <name evidence="3" type="ORF">NCTC10723_00196</name>
</gene>
<dbReference type="RefSeq" id="WP_115268481.1">
    <property type="nucleotide sequence ID" value="NZ_UGGU01000003.1"/>
</dbReference>
<dbReference type="SUPFAM" id="SSF53850">
    <property type="entry name" value="Periplasmic binding protein-like II"/>
    <property type="match status" value="1"/>
</dbReference>
<dbReference type="Gene3D" id="3.40.190.10">
    <property type="entry name" value="Periplasmic binding protein-like II"/>
    <property type="match status" value="2"/>
</dbReference>
<sequence>MRYIHENMTLLEICEKYPESIEFLESKGFNNLNNESIKSMLGKLSLKNALVSKKINVETFVEMLNEFINQSRDSVDITMKKNIVKDEEITVMGLLPCPIRIPLLEGFTKFLEENPDIKVKYELKAASAGLDWLKDDVIKANHPERLADIFISAGFDLFFEERLMGKFKKEHIFKDITGIEKYNKDFQNEEISLKDPDGDYSMLGVVPAVFLVNKNMLGDREIPKSWADLLKPEFRKSVSLPISDFDLFNSILININKNYGEEGVANLGRALLENLHPSQMVKSDKMKSNTPTVTIMPYFFTKMIKADGPMVPVWPSDGAAISPIFMLTKKDKAEKIKKLVDYLAGEEVGKVFSHQGLFPTVNPNVDNRIEGKKFMWCGWDYIRNNNIGEILEKTKDIFFKASEEE</sequence>
<evidence type="ECO:0000256" key="1">
    <source>
        <dbReference type="ARBA" id="ARBA00022729"/>
    </source>
</evidence>
<dbReference type="Pfam" id="PF08984">
    <property type="entry name" value="DUF1858"/>
    <property type="match status" value="1"/>
</dbReference>
<feature type="domain" description="DUF1858" evidence="2">
    <location>
        <begin position="4"/>
        <end position="61"/>
    </location>
</feature>
<proteinExistence type="predicted"/>
<dbReference type="GO" id="GO:0030975">
    <property type="term" value="F:thiamine binding"/>
    <property type="evidence" value="ECO:0007669"/>
    <property type="project" value="TreeGrafter"/>
</dbReference>
<dbReference type="EMBL" id="UGGU01000003">
    <property type="protein sequence ID" value="STO30767.1"/>
    <property type="molecule type" value="Genomic_DNA"/>
</dbReference>